<evidence type="ECO:0000259" key="4">
    <source>
        <dbReference type="PROSITE" id="PS50137"/>
    </source>
</evidence>
<dbReference type="PROSITE" id="PS50137">
    <property type="entry name" value="DS_RBD"/>
    <property type="match status" value="1"/>
</dbReference>
<organism evidence="6 9">
    <name type="scientific">Didymodactylos carnosus</name>
    <dbReference type="NCBI Taxonomy" id="1234261"/>
    <lineage>
        <taxon>Eukaryota</taxon>
        <taxon>Metazoa</taxon>
        <taxon>Spiralia</taxon>
        <taxon>Gnathifera</taxon>
        <taxon>Rotifera</taxon>
        <taxon>Eurotatoria</taxon>
        <taxon>Bdelloidea</taxon>
        <taxon>Philodinida</taxon>
        <taxon>Philodinidae</taxon>
        <taxon>Didymodactylos</taxon>
    </lineage>
</organism>
<evidence type="ECO:0000313" key="9">
    <source>
        <dbReference type="Proteomes" id="UP000663829"/>
    </source>
</evidence>
<dbReference type="Pfam" id="PF00035">
    <property type="entry name" value="dsrm"/>
    <property type="match status" value="1"/>
</dbReference>
<dbReference type="PANTHER" id="PTHR13482">
    <property type="entry name" value="MICRORNA PROCESSOR COMPLEX SUBUNIT DGCR8"/>
    <property type="match status" value="1"/>
</dbReference>
<dbReference type="GO" id="GO:0042802">
    <property type="term" value="F:identical protein binding"/>
    <property type="evidence" value="ECO:0007669"/>
    <property type="project" value="InterPro"/>
</dbReference>
<dbReference type="Proteomes" id="UP000663829">
    <property type="component" value="Unassembled WGS sequence"/>
</dbReference>
<dbReference type="AlphaFoldDB" id="A0A813WV03"/>
<dbReference type="InterPro" id="IPR001202">
    <property type="entry name" value="WW_dom"/>
</dbReference>
<dbReference type="Gene3D" id="2.20.70.10">
    <property type="match status" value="1"/>
</dbReference>
<dbReference type="Proteomes" id="UP000681722">
    <property type="component" value="Unassembled WGS sequence"/>
</dbReference>
<feature type="compositionally biased region" description="Low complexity" evidence="2">
    <location>
        <begin position="233"/>
        <end position="247"/>
    </location>
</feature>
<sequence>MDDISDWSGAMPTDVEYLDDNFNVDDMLDEAYEKKIVNIDEEKMNTETTTSSEVETKVADSDINPPGQPKIYHRWTIKGYWHDKYNILPDGWVEVFHTSGLPLYFHKQSRVVSLSRPYFLGSTSVRHHLIPITAIPCLYLKKLQEEQFQSSTTTVTDLIDKSNTSSGTATSPLLQTKQNECPFHKKTPSTIKIENNHNITNNKRKKRKMSELEDGEISSPKPLDDVDEGEIKSPSTQEISSIVSSSPPQLPEETLLDESDNQENVNKTKDLPKTDSRTEEKQQQLPVSLQILSNSTLDETIRNSVLTADELRNYCEKRFQFEKREFKFFPSLGDKWRYIRQVQMKKREQQIPADAKVIELHTNNTLSTTTTANENTIATITTTTKTSLSNKPPLTMTNNNTKTVSSTVNNDTNQAKKVTIDLYPSKSPIALLQEYSFKVLKSNVKYDWFTTDVSKEPFGCRVVVGDVLYGTGIGRNKRTAKLHATEESLIILLPQYKKLIDQQQQHQQQDNSTTTVSTPTTKQQLQETSKQDEETTGEISTTVPQQQPKTFVDLGDNLLDEYRIEDFNIYDVCITLGKPTPYQMLEKSLTYNALTRGESQIKMSMSKKPMFTTITLEIGTDYKEQAQAKDKIHAKNLCAQKLLKKLHPHLQTYGSLIRLYEKNANTYRRVRVDDELAEIVRQAKKNEPNYALLAKLKEEMLKLKVKLEEKTKEKGGIDDRRKHENYSIHIVDVDDELIGRVDTKKYQPL</sequence>
<dbReference type="SMART" id="SM00358">
    <property type="entry name" value="DSRM"/>
    <property type="match status" value="1"/>
</dbReference>
<dbReference type="GO" id="GO:0070878">
    <property type="term" value="F:primary miRNA binding"/>
    <property type="evidence" value="ECO:0007669"/>
    <property type="project" value="TreeGrafter"/>
</dbReference>
<feature type="region of interest" description="Disordered" evidence="2">
    <location>
        <begin position="503"/>
        <end position="547"/>
    </location>
</feature>
<dbReference type="SUPFAM" id="SSF54768">
    <property type="entry name" value="dsRNA-binding domain-like"/>
    <property type="match status" value="1"/>
</dbReference>
<dbReference type="Gene3D" id="3.30.160.20">
    <property type="match status" value="2"/>
</dbReference>
<gene>
    <name evidence="6" type="ORF">GPM918_LOCUS6725</name>
    <name evidence="5" type="ORF">OVA965_LOCUS2055</name>
    <name evidence="8" type="ORF">SRO942_LOCUS6725</name>
    <name evidence="7" type="ORF">TMI583_LOCUS2055</name>
</gene>
<evidence type="ECO:0000313" key="8">
    <source>
        <dbReference type="EMBL" id="CAF3651308.1"/>
    </source>
</evidence>
<dbReference type="GO" id="GO:0031053">
    <property type="term" value="P:primary miRNA processing"/>
    <property type="evidence" value="ECO:0007669"/>
    <property type="project" value="InterPro"/>
</dbReference>
<evidence type="ECO:0008006" key="10">
    <source>
        <dbReference type="Google" id="ProtNLM"/>
    </source>
</evidence>
<dbReference type="GO" id="GO:0003725">
    <property type="term" value="F:double-stranded RNA binding"/>
    <property type="evidence" value="ECO:0007669"/>
    <property type="project" value="TreeGrafter"/>
</dbReference>
<dbReference type="EMBL" id="CAJOBC010001051">
    <property type="protein sequence ID" value="CAF3651308.1"/>
    <property type="molecule type" value="Genomic_DNA"/>
</dbReference>
<feature type="compositionally biased region" description="Polar residues" evidence="2">
    <location>
        <begin position="537"/>
        <end position="547"/>
    </location>
</feature>
<feature type="compositionally biased region" description="Basic and acidic residues" evidence="2">
    <location>
        <begin position="266"/>
        <end position="282"/>
    </location>
</feature>
<dbReference type="Proteomes" id="UP000682733">
    <property type="component" value="Unassembled WGS sequence"/>
</dbReference>
<comment type="caution">
    <text evidence="6">The sequence shown here is derived from an EMBL/GenBank/DDBJ whole genome shotgun (WGS) entry which is preliminary data.</text>
</comment>
<evidence type="ECO:0000259" key="3">
    <source>
        <dbReference type="PROSITE" id="PS50020"/>
    </source>
</evidence>
<evidence type="ECO:0000256" key="2">
    <source>
        <dbReference type="SAM" id="MobiDB-lite"/>
    </source>
</evidence>
<dbReference type="InterPro" id="IPR040375">
    <property type="entry name" value="DGCR8"/>
</dbReference>
<dbReference type="PANTHER" id="PTHR13482:SF3">
    <property type="entry name" value="MICROPROCESSOR COMPLEX SUBUNIT DGCR8"/>
    <property type="match status" value="1"/>
</dbReference>
<feature type="domain" description="DRBM" evidence="4">
    <location>
        <begin position="427"/>
        <end position="494"/>
    </location>
</feature>
<feature type="region of interest" description="Disordered" evidence="2">
    <location>
        <begin position="384"/>
        <end position="408"/>
    </location>
</feature>
<reference evidence="6" key="1">
    <citation type="submission" date="2021-02" db="EMBL/GenBank/DDBJ databases">
        <authorList>
            <person name="Nowell W R."/>
        </authorList>
    </citation>
    <scope>NUCLEOTIDE SEQUENCE</scope>
</reference>
<evidence type="ECO:0000313" key="7">
    <source>
        <dbReference type="EMBL" id="CAF3530583.1"/>
    </source>
</evidence>
<feature type="region of interest" description="Disordered" evidence="2">
    <location>
        <begin position="159"/>
        <end position="287"/>
    </location>
</feature>
<dbReference type="EMBL" id="CAJOBA010000420">
    <property type="protein sequence ID" value="CAF3530583.1"/>
    <property type="molecule type" value="Genomic_DNA"/>
</dbReference>
<dbReference type="OrthoDB" id="112668at2759"/>
<dbReference type="EMBL" id="CAJNOQ010001051">
    <property type="protein sequence ID" value="CAF0863751.1"/>
    <property type="molecule type" value="Genomic_DNA"/>
</dbReference>
<dbReference type="PROSITE" id="PS50020">
    <property type="entry name" value="WW_DOMAIN_2"/>
    <property type="match status" value="1"/>
</dbReference>
<proteinExistence type="predicted"/>
<accession>A0A813WV03</accession>
<feature type="compositionally biased region" description="Polar residues" evidence="2">
    <location>
        <begin position="159"/>
        <end position="179"/>
    </location>
</feature>
<dbReference type="GO" id="GO:0020037">
    <property type="term" value="F:heme binding"/>
    <property type="evidence" value="ECO:0007669"/>
    <property type="project" value="InterPro"/>
</dbReference>
<name>A0A813WV03_9BILA</name>
<feature type="compositionally biased region" description="Polar residues" evidence="2">
    <location>
        <begin position="188"/>
        <end position="201"/>
    </location>
</feature>
<dbReference type="EMBL" id="CAJNOK010000420">
    <property type="protein sequence ID" value="CAF0751781.1"/>
    <property type="molecule type" value="Genomic_DNA"/>
</dbReference>
<protein>
    <recommendedName>
        <fullName evidence="10">Pasha</fullName>
    </recommendedName>
</protein>
<evidence type="ECO:0000313" key="5">
    <source>
        <dbReference type="EMBL" id="CAF0751781.1"/>
    </source>
</evidence>
<evidence type="ECO:0000256" key="1">
    <source>
        <dbReference type="PROSITE-ProRule" id="PRU00266"/>
    </source>
</evidence>
<dbReference type="InterPro" id="IPR014720">
    <property type="entry name" value="dsRBD_dom"/>
</dbReference>
<evidence type="ECO:0000313" key="6">
    <source>
        <dbReference type="EMBL" id="CAF0863751.1"/>
    </source>
</evidence>
<dbReference type="GO" id="GO:0070877">
    <property type="term" value="C:microprocessor complex"/>
    <property type="evidence" value="ECO:0007669"/>
    <property type="project" value="InterPro"/>
</dbReference>
<keyword evidence="9" id="KW-1185">Reference proteome</keyword>
<dbReference type="Proteomes" id="UP000677228">
    <property type="component" value="Unassembled WGS sequence"/>
</dbReference>
<feature type="domain" description="WW" evidence="3">
    <location>
        <begin position="86"/>
        <end position="119"/>
    </location>
</feature>
<feature type="compositionally biased region" description="Low complexity" evidence="2">
    <location>
        <begin position="503"/>
        <end position="521"/>
    </location>
</feature>
<keyword evidence="1" id="KW-0694">RNA-binding</keyword>